<evidence type="ECO:0008006" key="3">
    <source>
        <dbReference type="Google" id="ProtNLM"/>
    </source>
</evidence>
<dbReference type="EMBL" id="AP022588">
    <property type="protein sequence ID" value="BBY29480.1"/>
    <property type="molecule type" value="Genomic_DNA"/>
</dbReference>
<name>A0A7I7QU01_9MYCO</name>
<dbReference type="KEGG" id="msei:MSEDJ_35760"/>
<accession>A0A7I7QU01</accession>
<proteinExistence type="predicted"/>
<gene>
    <name evidence="1" type="ORF">MSEDJ_35760</name>
</gene>
<dbReference type="Pfam" id="PF13830">
    <property type="entry name" value="DUF4192"/>
    <property type="match status" value="1"/>
</dbReference>
<protein>
    <recommendedName>
        <fullName evidence="3">DUF4192 domain-containing protein</fullName>
    </recommendedName>
</protein>
<dbReference type="RefSeq" id="WP_163798291.1">
    <property type="nucleotide sequence ID" value="NZ_AP022588.1"/>
</dbReference>
<dbReference type="InterPro" id="IPR025447">
    <property type="entry name" value="DUF4192"/>
</dbReference>
<dbReference type="Proteomes" id="UP000467193">
    <property type="component" value="Chromosome"/>
</dbReference>
<sequence>MTTSPNPDFHLDHPGALIAAIPAVLGFVPENSLVLVTLDGGELGAVMRVDLSDALIEGIDCMAVAAAKNGPDAAIAVIVDDDGAACRMCGDEHALLSEALTEALDERGVTLWAAHVVDRIAAGGRWHCADGCGRNGLVEDPSATPMAAAAVLDGRRLYQRRSDLQEVIAIVDPARTARLAVVIAAEAATRATGGPDADGRTRADADVVIRTALTEPSCEPTDAHLARLACALTDPRVRDMSYALAVGSHAGQAEALWAMLARILPDPWRADALALLAFSAYARGDGPLAGIALEVALTGNPDHNMAGMLDEALHNAMRPNQIRELALSGFRVATRLGVALPPRRTFGSRAG</sequence>
<keyword evidence="2" id="KW-1185">Reference proteome</keyword>
<evidence type="ECO:0000313" key="1">
    <source>
        <dbReference type="EMBL" id="BBY29480.1"/>
    </source>
</evidence>
<reference evidence="1 2" key="1">
    <citation type="journal article" date="2019" name="Emerg. Microbes Infect.">
        <title>Comprehensive subspecies identification of 175 nontuberculous mycobacteria species based on 7547 genomic profiles.</title>
        <authorList>
            <person name="Matsumoto Y."/>
            <person name="Kinjo T."/>
            <person name="Motooka D."/>
            <person name="Nabeya D."/>
            <person name="Jung N."/>
            <person name="Uechi K."/>
            <person name="Horii T."/>
            <person name="Iida T."/>
            <person name="Fujita J."/>
            <person name="Nakamura S."/>
        </authorList>
    </citation>
    <scope>NUCLEOTIDE SEQUENCE [LARGE SCALE GENOMIC DNA]</scope>
    <source>
        <strain evidence="1 2">JCM 17899</strain>
    </source>
</reference>
<organism evidence="1 2">
    <name type="scientific">Mycolicibacterium sediminis</name>
    <dbReference type="NCBI Taxonomy" id="1286180"/>
    <lineage>
        <taxon>Bacteria</taxon>
        <taxon>Bacillati</taxon>
        <taxon>Actinomycetota</taxon>
        <taxon>Actinomycetes</taxon>
        <taxon>Mycobacteriales</taxon>
        <taxon>Mycobacteriaceae</taxon>
        <taxon>Mycolicibacterium</taxon>
    </lineage>
</organism>
<evidence type="ECO:0000313" key="2">
    <source>
        <dbReference type="Proteomes" id="UP000467193"/>
    </source>
</evidence>
<dbReference type="AlphaFoldDB" id="A0A7I7QU01"/>